<dbReference type="Proteomes" id="UP000242219">
    <property type="component" value="Unassembled WGS sequence"/>
</dbReference>
<dbReference type="Gene3D" id="3.20.20.150">
    <property type="entry name" value="Divalent-metal-dependent TIM barrel enzymes"/>
    <property type="match status" value="1"/>
</dbReference>
<protein>
    <recommendedName>
        <fullName evidence="3">Xylose isomerase-like TIM barrel domain-containing protein</fullName>
    </recommendedName>
</protein>
<keyword evidence="2" id="KW-1185">Reference proteome</keyword>
<evidence type="ECO:0008006" key="3">
    <source>
        <dbReference type="Google" id="ProtNLM"/>
    </source>
</evidence>
<evidence type="ECO:0000313" key="2">
    <source>
        <dbReference type="Proteomes" id="UP000242219"/>
    </source>
</evidence>
<dbReference type="SUPFAM" id="SSF51658">
    <property type="entry name" value="Xylose isomerase-like"/>
    <property type="match status" value="1"/>
</dbReference>
<gene>
    <name evidence="1" type="ORF">BIY37_05120</name>
</gene>
<organism evidence="1 2">
    <name type="scientific">Candidatus Brocadia sapporoensis</name>
    <dbReference type="NCBI Taxonomy" id="392547"/>
    <lineage>
        <taxon>Bacteria</taxon>
        <taxon>Pseudomonadati</taxon>
        <taxon>Planctomycetota</taxon>
        <taxon>Candidatus Brocadiia</taxon>
        <taxon>Candidatus Brocadiales</taxon>
        <taxon>Candidatus Brocadiaceae</taxon>
        <taxon>Candidatus Brocadia</taxon>
    </lineage>
</organism>
<comment type="caution">
    <text evidence="1">The sequence shown here is derived from an EMBL/GenBank/DDBJ whole genome shotgun (WGS) entry which is preliminary data.</text>
</comment>
<evidence type="ECO:0000313" key="1">
    <source>
        <dbReference type="EMBL" id="OQD46075.1"/>
    </source>
</evidence>
<reference evidence="1 2" key="1">
    <citation type="journal article" date="2016" name="Genome Announc.">
        <title>Draft Genome Sequence of the Anaerobic Ammonium-Oxidizing Bacterium 'Candidatus Brocadia sp. 40'.</title>
        <authorList>
            <person name="Ali M."/>
            <person name="Haroon M.F."/>
            <person name="Narita Y."/>
            <person name="Zhang L."/>
            <person name="Rangel Shaw D."/>
            <person name="Okabe S."/>
            <person name="Saikaly P.E."/>
        </authorList>
    </citation>
    <scope>NUCLEOTIDE SEQUENCE [LARGE SCALE GENOMIC DNA]</scope>
    <source>
        <strain evidence="1 2">40</strain>
    </source>
</reference>
<accession>A0A1V6M134</accession>
<name>A0A1V6M134_9BACT</name>
<proteinExistence type="predicted"/>
<dbReference type="AlphaFoldDB" id="A0A1V6M134"/>
<dbReference type="EMBL" id="MJUW02000059">
    <property type="protein sequence ID" value="OQD46075.1"/>
    <property type="molecule type" value="Genomic_DNA"/>
</dbReference>
<dbReference type="RefSeq" id="WP_070066751.1">
    <property type="nucleotide sequence ID" value="NZ_MJUW02000059.1"/>
</dbReference>
<dbReference type="InterPro" id="IPR036237">
    <property type="entry name" value="Xyl_isomerase-like_sf"/>
</dbReference>
<sequence>MKIELSTMCFRRGEILAKIKRCRDFIESQGFEFGIQLHNSITKDLYNEIKGLKVPFTIHAPVFSDYVINLAHDDFQTALEGFQNTAQIMNTLKSTVVLFHGFFMTSRPIKNDPDNYNKVLRDVIDNKYRLNDTRVMDPKFLETEEFKKYQRTVKTHMKQLRERYPSYTMCLENDFPGIGNGNQTPAHMAYLECPVWLDTGHLWTSAIVNKFDFYEGLESICKNGQVVGVHLNTNKTPHNWNYEYPDGDTHSHFSREYDMDMDKIICILKRNRITHYTIEIINGDIKDVKFFVETYQSVCQ</sequence>